<evidence type="ECO:0000313" key="4">
    <source>
        <dbReference type="Proteomes" id="UP001177140"/>
    </source>
</evidence>
<comment type="caution">
    <text evidence="3">The sequence shown here is derived from an EMBL/GenBank/DDBJ whole genome shotgun (WGS) entry which is preliminary data.</text>
</comment>
<dbReference type="EMBL" id="JAJJMA010229401">
    <property type="protein sequence ID" value="MCL7041948.1"/>
    <property type="molecule type" value="Genomic_DNA"/>
</dbReference>
<feature type="region of interest" description="Disordered" evidence="1">
    <location>
        <begin position="234"/>
        <end position="253"/>
    </location>
</feature>
<dbReference type="Proteomes" id="UP001177140">
    <property type="component" value="Unassembled WGS sequence"/>
</dbReference>
<accession>A0AA41VIX9</accession>
<organism evidence="3 4">
    <name type="scientific">Papaver nudicaule</name>
    <name type="common">Iceland poppy</name>
    <dbReference type="NCBI Taxonomy" id="74823"/>
    <lineage>
        <taxon>Eukaryota</taxon>
        <taxon>Viridiplantae</taxon>
        <taxon>Streptophyta</taxon>
        <taxon>Embryophyta</taxon>
        <taxon>Tracheophyta</taxon>
        <taxon>Spermatophyta</taxon>
        <taxon>Magnoliopsida</taxon>
        <taxon>Ranunculales</taxon>
        <taxon>Papaveraceae</taxon>
        <taxon>Papaveroideae</taxon>
        <taxon>Papaver</taxon>
    </lineage>
</organism>
<sequence length="390" mass="43813">MKGKRNLPLNFKIGQQVEAKSFEEGYRGAWFRCKIKDCSKKCSEPTVALDYLDFNDYKNYWINLYEINQSPVGKHGESKKRHLMLRPIYPQIYNQRQMSDVCEISGTVGIVDGTWEVGDLVDWFREGCYWSARITKVLDEKNVEIQLPEPPMGEGETYKALCKDLRPSLDGSPKLGWTLPIFEVGKDLRHCVRLIHSNSPVQVIKNAVGSSETSSYVSSHTSAGIVHQELPVDSSGMENLKKASSLAEPPKLSAHSLEREIVEKHSGNLLKAQKIDISSRNNDIAETTSWSDSVSSHGDNCETVSAASREDLSDSSGSSMKMRKTKTELNSTSSDVIDSSIMGLQELVYRVRWLKGVLNHDFDFSNTVKPPWRHSENQVSFTDQLSASDQ</sequence>
<dbReference type="PANTHER" id="PTHR36805">
    <property type="entry name" value="AGENET DOMAIN-CONTAINING PROTEIN"/>
    <property type="match status" value="1"/>
</dbReference>
<dbReference type="PANTHER" id="PTHR36805:SF7">
    <property type="entry name" value="AGENET DOMAIN-CONTAINING PROTEIN"/>
    <property type="match status" value="1"/>
</dbReference>
<evidence type="ECO:0000256" key="1">
    <source>
        <dbReference type="SAM" id="MobiDB-lite"/>
    </source>
</evidence>
<feature type="domain" description="Agenet" evidence="2">
    <location>
        <begin position="113"/>
        <end position="173"/>
    </location>
</feature>
<dbReference type="AlphaFoldDB" id="A0AA41VIX9"/>
<name>A0AA41VIX9_PAPNU</name>
<evidence type="ECO:0000313" key="3">
    <source>
        <dbReference type="EMBL" id="MCL7041948.1"/>
    </source>
</evidence>
<protein>
    <recommendedName>
        <fullName evidence="2">Agenet domain-containing protein</fullName>
    </recommendedName>
</protein>
<dbReference type="Pfam" id="PF05641">
    <property type="entry name" value="Agenet"/>
    <property type="match status" value="1"/>
</dbReference>
<keyword evidence="4" id="KW-1185">Reference proteome</keyword>
<reference evidence="3" key="1">
    <citation type="submission" date="2022-03" db="EMBL/GenBank/DDBJ databases">
        <title>A functionally conserved STORR gene fusion in Papaver species that diverged 16.8 million years ago.</title>
        <authorList>
            <person name="Catania T."/>
        </authorList>
    </citation>
    <scope>NUCLEOTIDE SEQUENCE</scope>
    <source>
        <strain evidence="3">S-191538</strain>
    </source>
</reference>
<feature type="compositionally biased region" description="Polar residues" evidence="1">
    <location>
        <begin position="287"/>
        <end position="306"/>
    </location>
</feature>
<feature type="region of interest" description="Disordered" evidence="1">
    <location>
        <begin position="287"/>
        <end position="327"/>
    </location>
</feature>
<evidence type="ECO:0000259" key="2">
    <source>
        <dbReference type="SMART" id="SM00743"/>
    </source>
</evidence>
<dbReference type="SMART" id="SM00743">
    <property type="entry name" value="Agenet"/>
    <property type="match status" value="1"/>
</dbReference>
<proteinExistence type="predicted"/>
<dbReference type="InterPro" id="IPR014002">
    <property type="entry name" value="Agenet_dom_plant"/>
</dbReference>
<gene>
    <name evidence="3" type="ORF">MKW94_015602</name>
</gene>
<dbReference type="InterPro" id="IPR008395">
    <property type="entry name" value="Agenet-like_dom"/>
</dbReference>